<evidence type="ECO:0000313" key="1">
    <source>
        <dbReference type="EMBL" id="KZT52410.1"/>
    </source>
</evidence>
<gene>
    <name evidence="1" type="ORF">CALCODRAFT_91294</name>
</gene>
<dbReference type="EMBL" id="KV424067">
    <property type="protein sequence ID" value="KZT52410.1"/>
    <property type="molecule type" value="Genomic_DNA"/>
</dbReference>
<keyword evidence="2" id="KW-1185">Reference proteome</keyword>
<evidence type="ECO:0000313" key="2">
    <source>
        <dbReference type="Proteomes" id="UP000076842"/>
    </source>
</evidence>
<reference evidence="1 2" key="1">
    <citation type="journal article" date="2016" name="Mol. Biol. Evol.">
        <title>Comparative Genomics of Early-Diverging Mushroom-Forming Fungi Provides Insights into the Origins of Lignocellulose Decay Capabilities.</title>
        <authorList>
            <person name="Nagy L.G."/>
            <person name="Riley R."/>
            <person name="Tritt A."/>
            <person name="Adam C."/>
            <person name="Daum C."/>
            <person name="Floudas D."/>
            <person name="Sun H."/>
            <person name="Yadav J.S."/>
            <person name="Pangilinan J."/>
            <person name="Larsson K.H."/>
            <person name="Matsuura K."/>
            <person name="Barry K."/>
            <person name="Labutti K."/>
            <person name="Kuo R."/>
            <person name="Ohm R.A."/>
            <person name="Bhattacharya S.S."/>
            <person name="Shirouzu T."/>
            <person name="Yoshinaga Y."/>
            <person name="Martin F.M."/>
            <person name="Grigoriev I.V."/>
            <person name="Hibbett D.S."/>
        </authorList>
    </citation>
    <scope>NUCLEOTIDE SEQUENCE [LARGE SCALE GENOMIC DNA]</scope>
    <source>
        <strain evidence="1 2">HHB12733</strain>
    </source>
</reference>
<organism evidence="1 2">
    <name type="scientific">Calocera cornea HHB12733</name>
    <dbReference type="NCBI Taxonomy" id="1353952"/>
    <lineage>
        <taxon>Eukaryota</taxon>
        <taxon>Fungi</taxon>
        <taxon>Dikarya</taxon>
        <taxon>Basidiomycota</taxon>
        <taxon>Agaricomycotina</taxon>
        <taxon>Dacrymycetes</taxon>
        <taxon>Dacrymycetales</taxon>
        <taxon>Dacrymycetaceae</taxon>
        <taxon>Calocera</taxon>
    </lineage>
</organism>
<protein>
    <submittedName>
        <fullName evidence="1">Uncharacterized protein</fullName>
    </submittedName>
</protein>
<proteinExistence type="predicted"/>
<sequence length="161" mass="17653">MYTQAEILHYIRAEKYLSSIDEKYAGEVITTGDMTLALCVGAAHTLVAALRPGLQPRLQIPTTQVPFTHPHRVPSLGLSAVVSTYPTSFTVDPRVHTERPVVVHTQLIRLAPAVCWAYGERELLALAPAHSCRRCLYTHALSSISCARKPCARISVCMTAT</sequence>
<name>A0A165DAQ8_9BASI</name>
<dbReference type="InParanoid" id="A0A165DAQ8"/>
<accession>A0A165DAQ8</accession>
<dbReference type="Proteomes" id="UP000076842">
    <property type="component" value="Unassembled WGS sequence"/>
</dbReference>
<dbReference type="AlphaFoldDB" id="A0A165DAQ8"/>